<dbReference type="Gene3D" id="3.40.50.300">
    <property type="entry name" value="P-loop containing nucleotide triphosphate hydrolases"/>
    <property type="match status" value="2"/>
</dbReference>
<sequence>MGYQETLVAGEAAAEAAIGRLLEISGAGAQCSLDARMLALYAGGGFSPGSIGSHLKLAVGNQWVIAQVRSLRQVEADGDLILAGIDFVGEALNDGGPLRGFRRGVTHLPLPGCALHATNPEDSAAIFATGERPHIRIGAIHGNQTIPAALYIDALLSRHFAILGSTGTGKSSATALVLHRICEAAPHGHVLMIDPHGEYGASFQDSGAVFDVTNLAIPYWLMNLEEHAEVFVTARGSDRQNDIDILAKCLLHARSKNRLAEGITRLTPDSPIPYLLSDVTNWLIQEMGKLDKAGAGIAPYQRLKARYEEIKADPRYAFMLSGMSVADTMAPFLTRMLRLGEEGKPIAIVDLSAAPSEVTPVLVALLARLVFDHALWSRGEDVRPILLVCEEAHRYIPQDHQTPARRVLERIAKEGRKYGVGLGLISQRPSDLAEGVLSQCGTILSMRLNNERDQAFVRAAVPEGGRGLIDAVPALRNREAIVVGEGISVPSRIAFDALEPSKLPASRDPSFVDEWRKSGHDAARLERTIVRWRAQGR</sequence>
<dbReference type="EMBL" id="JAAOZC010000002">
    <property type="protein sequence ID" value="NIJ07481.1"/>
    <property type="molecule type" value="Genomic_DNA"/>
</dbReference>
<dbReference type="CDD" id="cd01127">
    <property type="entry name" value="TrwB_TraG_TraD_VirD4"/>
    <property type="match status" value="1"/>
</dbReference>
<gene>
    <name evidence="2" type="ORF">FHS31_001077</name>
</gene>
<dbReference type="RefSeq" id="WP_167072340.1">
    <property type="nucleotide sequence ID" value="NZ_JAAOZC010000002.1"/>
</dbReference>
<accession>A0ABX0TV53</accession>
<organism evidence="2 3">
    <name type="scientific">Sphingomonas vulcanisoli</name>
    <dbReference type="NCBI Taxonomy" id="1658060"/>
    <lineage>
        <taxon>Bacteria</taxon>
        <taxon>Pseudomonadati</taxon>
        <taxon>Pseudomonadota</taxon>
        <taxon>Alphaproteobacteria</taxon>
        <taxon>Sphingomonadales</taxon>
        <taxon>Sphingomonadaceae</taxon>
        <taxon>Sphingomonas</taxon>
    </lineage>
</organism>
<dbReference type="Proteomes" id="UP000727456">
    <property type="component" value="Unassembled WGS sequence"/>
</dbReference>
<dbReference type="InterPro" id="IPR008571">
    <property type="entry name" value="HerA-like"/>
</dbReference>
<dbReference type="PANTHER" id="PTHR42957:SF1">
    <property type="entry name" value="HELICASE MJ1565-RELATED"/>
    <property type="match status" value="1"/>
</dbReference>
<proteinExistence type="predicted"/>
<protein>
    <recommendedName>
        <fullName evidence="1">Helicase HerA central domain-containing protein</fullName>
    </recommendedName>
</protein>
<dbReference type="Pfam" id="PF01935">
    <property type="entry name" value="DUF87"/>
    <property type="match status" value="1"/>
</dbReference>
<keyword evidence="3" id="KW-1185">Reference proteome</keyword>
<evidence type="ECO:0000259" key="1">
    <source>
        <dbReference type="Pfam" id="PF01935"/>
    </source>
</evidence>
<evidence type="ECO:0000313" key="3">
    <source>
        <dbReference type="Proteomes" id="UP000727456"/>
    </source>
</evidence>
<dbReference type="PANTHER" id="PTHR42957">
    <property type="entry name" value="HELICASE MJ1565-RELATED"/>
    <property type="match status" value="1"/>
</dbReference>
<evidence type="ECO:0000313" key="2">
    <source>
        <dbReference type="EMBL" id="NIJ07481.1"/>
    </source>
</evidence>
<dbReference type="InterPro" id="IPR002789">
    <property type="entry name" value="HerA_central"/>
</dbReference>
<name>A0ABX0TV53_9SPHN</name>
<feature type="domain" description="Helicase HerA central" evidence="1">
    <location>
        <begin position="135"/>
        <end position="369"/>
    </location>
</feature>
<dbReference type="InterPro" id="IPR027417">
    <property type="entry name" value="P-loop_NTPase"/>
</dbReference>
<comment type="caution">
    <text evidence="2">The sequence shown here is derived from an EMBL/GenBank/DDBJ whole genome shotgun (WGS) entry which is preliminary data.</text>
</comment>
<reference evidence="2 3" key="1">
    <citation type="submission" date="2020-03" db="EMBL/GenBank/DDBJ databases">
        <title>Genomic Encyclopedia of Type Strains, Phase III (KMG-III): the genomes of soil and plant-associated and newly described type strains.</title>
        <authorList>
            <person name="Whitman W."/>
        </authorList>
    </citation>
    <scope>NUCLEOTIDE SEQUENCE [LARGE SCALE GENOMIC DNA]</scope>
    <source>
        <strain evidence="2 3">CECT 8804</strain>
    </source>
</reference>
<dbReference type="SUPFAM" id="SSF52540">
    <property type="entry name" value="P-loop containing nucleoside triphosphate hydrolases"/>
    <property type="match status" value="1"/>
</dbReference>